<feature type="domain" description="CHASE" evidence="14">
    <location>
        <begin position="95"/>
        <end position="325"/>
    </location>
</feature>
<dbReference type="InterPro" id="IPR036097">
    <property type="entry name" value="HisK_dim/P_sf"/>
</dbReference>
<dbReference type="SMART" id="SM00387">
    <property type="entry name" value="HATPase_c"/>
    <property type="match status" value="1"/>
</dbReference>
<dbReference type="Gene3D" id="3.30.450.20">
    <property type="entry name" value="PAS domain"/>
    <property type="match status" value="1"/>
</dbReference>
<evidence type="ECO:0000256" key="12">
    <source>
        <dbReference type="SAM" id="Phobius"/>
    </source>
</evidence>
<name>A0ABN6PJ32_9BURK</name>
<evidence type="ECO:0000259" key="13">
    <source>
        <dbReference type="PROSITE" id="PS50109"/>
    </source>
</evidence>
<evidence type="ECO:0000256" key="11">
    <source>
        <dbReference type="SAM" id="MobiDB-lite"/>
    </source>
</evidence>
<dbReference type="Proteomes" id="UP001057498">
    <property type="component" value="Chromosome"/>
</dbReference>
<dbReference type="InterPro" id="IPR003661">
    <property type="entry name" value="HisK_dim/P_dom"/>
</dbReference>
<keyword evidence="9" id="KW-0902">Two-component regulatory system</keyword>
<evidence type="ECO:0000256" key="8">
    <source>
        <dbReference type="ARBA" id="ARBA00022989"/>
    </source>
</evidence>
<dbReference type="InterPro" id="IPR035965">
    <property type="entry name" value="PAS-like_dom_sf"/>
</dbReference>
<evidence type="ECO:0000256" key="7">
    <source>
        <dbReference type="ARBA" id="ARBA00022777"/>
    </source>
</evidence>
<evidence type="ECO:0000313" key="16">
    <source>
        <dbReference type="Proteomes" id="UP001057498"/>
    </source>
</evidence>
<proteinExistence type="predicted"/>
<dbReference type="InterPro" id="IPR036890">
    <property type="entry name" value="HATPase_C_sf"/>
</dbReference>
<evidence type="ECO:0000256" key="1">
    <source>
        <dbReference type="ARBA" id="ARBA00000085"/>
    </source>
</evidence>
<evidence type="ECO:0000259" key="14">
    <source>
        <dbReference type="PROSITE" id="PS50839"/>
    </source>
</evidence>
<dbReference type="PRINTS" id="PR00344">
    <property type="entry name" value="BCTRLSENSOR"/>
</dbReference>
<dbReference type="CDD" id="cd00082">
    <property type="entry name" value="HisKA"/>
    <property type="match status" value="1"/>
</dbReference>
<keyword evidence="8 12" id="KW-1133">Transmembrane helix</keyword>
<dbReference type="CDD" id="cd00075">
    <property type="entry name" value="HATPase"/>
    <property type="match status" value="1"/>
</dbReference>
<dbReference type="Gene3D" id="1.10.287.130">
    <property type="match status" value="1"/>
</dbReference>
<dbReference type="Pfam" id="PF03924">
    <property type="entry name" value="CHASE"/>
    <property type="match status" value="1"/>
</dbReference>
<dbReference type="InterPro" id="IPR005467">
    <property type="entry name" value="His_kinase_dom"/>
</dbReference>
<dbReference type="SUPFAM" id="SSF47384">
    <property type="entry name" value="Homodimeric domain of signal transducing histidine kinase"/>
    <property type="match status" value="1"/>
</dbReference>
<evidence type="ECO:0000256" key="4">
    <source>
        <dbReference type="ARBA" id="ARBA00022553"/>
    </source>
</evidence>
<dbReference type="PROSITE" id="PS50109">
    <property type="entry name" value="HIS_KIN"/>
    <property type="match status" value="1"/>
</dbReference>
<feature type="transmembrane region" description="Helical" evidence="12">
    <location>
        <begin position="33"/>
        <end position="52"/>
    </location>
</feature>
<keyword evidence="16" id="KW-1185">Reference proteome</keyword>
<dbReference type="RefSeq" id="WP_251971976.1">
    <property type="nucleotide sequence ID" value="NZ_AP025730.1"/>
</dbReference>
<keyword evidence="5" id="KW-0808">Transferase</keyword>
<dbReference type="SUPFAM" id="SSF55874">
    <property type="entry name" value="ATPase domain of HSP90 chaperone/DNA topoisomerase II/histidine kinase"/>
    <property type="match status" value="1"/>
</dbReference>
<evidence type="ECO:0000256" key="2">
    <source>
        <dbReference type="ARBA" id="ARBA00004370"/>
    </source>
</evidence>
<dbReference type="Gene3D" id="3.30.565.10">
    <property type="entry name" value="Histidine kinase-like ATPase, C-terminal domain"/>
    <property type="match status" value="1"/>
</dbReference>
<protein>
    <recommendedName>
        <fullName evidence="3">histidine kinase</fullName>
        <ecNumber evidence="3">2.7.13.3</ecNumber>
    </recommendedName>
</protein>
<dbReference type="InterPro" id="IPR004358">
    <property type="entry name" value="Sig_transdc_His_kin-like_C"/>
</dbReference>
<dbReference type="InterPro" id="IPR003594">
    <property type="entry name" value="HATPase_dom"/>
</dbReference>
<dbReference type="Pfam" id="PF02518">
    <property type="entry name" value="HATPase_c"/>
    <property type="match status" value="1"/>
</dbReference>
<feature type="region of interest" description="Disordered" evidence="11">
    <location>
        <begin position="726"/>
        <end position="749"/>
    </location>
</feature>
<keyword evidence="10 12" id="KW-0472">Membrane</keyword>
<dbReference type="PANTHER" id="PTHR43711">
    <property type="entry name" value="TWO-COMPONENT HISTIDINE KINASE"/>
    <property type="match status" value="1"/>
</dbReference>
<organism evidence="15 16">
    <name type="scientific">Sphaerotilus microaerophilus</name>
    <dbReference type="NCBI Taxonomy" id="2914710"/>
    <lineage>
        <taxon>Bacteria</taxon>
        <taxon>Pseudomonadati</taxon>
        <taxon>Pseudomonadota</taxon>
        <taxon>Betaproteobacteria</taxon>
        <taxon>Burkholderiales</taxon>
        <taxon>Sphaerotilaceae</taxon>
        <taxon>Sphaerotilus</taxon>
    </lineage>
</organism>
<dbReference type="EC" id="2.7.13.3" evidence="3"/>
<evidence type="ECO:0000313" key="15">
    <source>
        <dbReference type="EMBL" id="BDI03716.1"/>
    </source>
</evidence>
<dbReference type="SMART" id="SM00388">
    <property type="entry name" value="HisKA"/>
    <property type="match status" value="1"/>
</dbReference>
<evidence type="ECO:0000256" key="10">
    <source>
        <dbReference type="ARBA" id="ARBA00023136"/>
    </source>
</evidence>
<dbReference type="EMBL" id="AP025730">
    <property type="protein sequence ID" value="BDI03716.1"/>
    <property type="molecule type" value="Genomic_DNA"/>
</dbReference>
<keyword evidence="6 12" id="KW-0812">Transmembrane</keyword>
<dbReference type="PANTHER" id="PTHR43711:SF1">
    <property type="entry name" value="HISTIDINE KINASE 1"/>
    <property type="match status" value="1"/>
</dbReference>
<evidence type="ECO:0000256" key="3">
    <source>
        <dbReference type="ARBA" id="ARBA00012438"/>
    </source>
</evidence>
<reference evidence="15" key="1">
    <citation type="submission" date="2022-04" db="EMBL/GenBank/DDBJ databases">
        <title>Whole genome sequence of Sphaerotilus sp. FB-5.</title>
        <authorList>
            <person name="Takeda M."/>
            <person name="Narihara S."/>
            <person name="Akimoto M."/>
            <person name="Akimoto R."/>
            <person name="Nishiyashiki S."/>
            <person name="Murakami T."/>
        </authorList>
    </citation>
    <scope>NUCLEOTIDE SEQUENCE</scope>
    <source>
        <strain evidence="15">FB-5</strain>
    </source>
</reference>
<keyword evidence="4" id="KW-0597">Phosphoprotein</keyword>
<evidence type="ECO:0000256" key="9">
    <source>
        <dbReference type="ARBA" id="ARBA00023012"/>
    </source>
</evidence>
<comment type="subcellular location">
    <subcellularLocation>
        <location evidence="2">Membrane</location>
    </subcellularLocation>
</comment>
<evidence type="ECO:0000256" key="6">
    <source>
        <dbReference type="ARBA" id="ARBA00022692"/>
    </source>
</evidence>
<dbReference type="InterPro" id="IPR050736">
    <property type="entry name" value="Sensor_HK_Regulatory"/>
</dbReference>
<dbReference type="InterPro" id="IPR006189">
    <property type="entry name" value="CHASE_dom"/>
</dbReference>
<dbReference type="SMART" id="SM01079">
    <property type="entry name" value="CHASE"/>
    <property type="match status" value="1"/>
</dbReference>
<gene>
    <name evidence="15" type="ORF">CATMQ487_06860</name>
</gene>
<sequence length="749" mass="83001">MEIIEHHRLPRPGASPAPRLADRLEAWLHRPGIALAILIGSLLLTGAAWWAARLFALDDARQRFERRTDEVHARIERRMVSYEAVLRGGVAMLAAYPDFDRSAWRRYVDTVQPGRHYPGIQGFGIARLLAPAQLAEHERSVRAEGFAGYGVRPAGPRELYAPIVQLEPLSGRNLRAFGYDMLSEPTRREAMLRARDSGLPAMSGIVTLVQEDGRNVQRGFLVYLPVYRDALGHLAGPGPQVEPARLWGWVYAPFRVQDLMKGILGADTGSIAFRLHDGVVDARASRSAATFYNSDMAQSEPSAARPDAMHQARSLVFGGRTWTIAYTGSDAESAADTWQSNLVAVCGVSIDLLLFWSIAALARRKAQFEREMRAQSDQSQGRLVTLTAVSGLSPDAVLVFERGDAGLHRLVFTNPAFSRWFGLRPEDLLGLSETAVDEWLDGLTHADEVMPALQQGDAHIVLAGPPRRVLERRCREDNRQRVYYFRDITYQTEVERLKNEFLTTAAHELRTPLASVYGFAELLLDARIEETKRQRAVQIIHRQATVLKHLVNELLDLARIDSLRGRDFVAEEVDLRRIAELCTEALAQPDAPHRLRLESADMSDLPALVQVDPAKLQQALTNVIGNALKYSPPHTAVVIGLHRRQEQGRDWIGLRVSDQGIGMSEDEIEHAFDRFYRADPSGHVLGAGLGLSIVREIMEIHQGRVELQSASGVGTTVTLWVPAMPPASANATPAPTTTRDAEPAEATLA</sequence>
<dbReference type="PROSITE" id="PS50839">
    <property type="entry name" value="CHASE"/>
    <property type="match status" value="1"/>
</dbReference>
<feature type="domain" description="Histidine kinase" evidence="13">
    <location>
        <begin position="504"/>
        <end position="725"/>
    </location>
</feature>
<accession>A0ABN6PJ32</accession>
<dbReference type="SUPFAM" id="SSF55785">
    <property type="entry name" value="PYP-like sensor domain (PAS domain)"/>
    <property type="match status" value="1"/>
</dbReference>
<dbReference type="Pfam" id="PF00512">
    <property type="entry name" value="HisKA"/>
    <property type="match status" value="1"/>
</dbReference>
<evidence type="ECO:0000256" key="5">
    <source>
        <dbReference type="ARBA" id="ARBA00022679"/>
    </source>
</evidence>
<keyword evidence="7" id="KW-0418">Kinase</keyword>
<dbReference type="InterPro" id="IPR042240">
    <property type="entry name" value="CHASE_sf"/>
</dbReference>
<comment type="catalytic activity">
    <reaction evidence="1">
        <text>ATP + protein L-histidine = ADP + protein N-phospho-L-histidine.</text>
        <dbReference type="EC" id="2.7.13.3"/>
    </reaction>
</comment>
<dbReference type="Gene3D" id="3.30.450.350">
    <property type="entry name" value="CHASE domain"/>
    <property type="match status" value="1"/>
</dbReference>